<name>A0A7V5U2L2_9BACT</name>
<dbReference type="Pfam" id="PF12705">
    <property type="entry name" value="PDDEXK_1"/>
    <property type="match status" value="1"/>
</dbReference>
<sequence length="183" mass="21465">MRLKIRVRSYDLEMLGERSREISYGELAHQALYFLEPLPPGYHLKELKPALKKAIDRALALADPRFREEFAQARDFLFRVLARALSLKEVKPFFAQGAKALCEQEFQDEAGQLHRLDRLVFLGDELVLLEYKLGGRRRAHWEQVGLYQKVLTEIFGKRPRAYLFYLEEPALVDVDRVHQRPLL</sequence>
<accession>A0A7V5U2L2</accession>
<evidence type="ECO:0000259" key="1">
    <source>
        <dbReference type="Pfam" id="PF12705"/>
    </source>
</evidence>
<dbReference type="Gene3D" id="3.90.320.10">
    <property type="match status" value="1"/>
</dbReference>
<feature type="domain" description="PD-(D/E)XK endonuclease-like" evidence="1">
    <location>
        <begin position="19"/>
        <end position="179"/>
    </location>
</feature>
<proteinExistence type="predicted"/>
<protein>
    <recommendedName>
        <fullName evidence="1">PD-(D/E)XK endonuclease-like domain-containing protein</fullName>
    </recommendedName>
</protein>
<gene>
    <name evidence="2" type="ORF">ENJ96_04370</name>
</gene>
<dbReference type="Proteomes" id="UP000886101">
    <property type="component" value="Unassembled WGS sequence"/>
</dbReference>
<dbReference type="AlphaFoldDB" id="A0A7V5U2L2"/>
<evidence type="ECO:0000313" key="2">
    <source>
        <dbReference type="EMBL" id="HHI97066.1"/>
    </source>
</evidence>
<dbReference type="EMBL" id="DROK01000131">
    <property type="protein sequence ID" value="HHI97066.1"/>
    <property type="molecule type" value="Genomic_DNA"/>
</dbReference>
<dbReference type="InterPro" id="IPR038726">
    <property type="entry name" value="PDDEXK_AddAB-type"/>
</dbReference>
<organism evidence="2">
    <name type="scientific">Thermodesulfatator atlanticus</name>
    <dbReference type="NCBI Taxonomy" id="501497"/>
    <lineage>
        <taxon>Bacteria</taxon>
        <taxon>Pseudomonadati</taxon>
        <taxon>Thermodesulfobacteriota</taxon>
        <taxon>Thermodesulfobacteria</taxon>
        <taxon>Thermodesulfobacteriales</taxon>
        <taxon>Thermodesulfatatoraceae</taxon>
        <taxon>Thermodesulfatator</taxon>
    </lineage>
</organism>
<dbReference type="InterPro" id="IPR011604">
    <property type="entry name" value="PDDEXK-like_dom_sf"/>
</dbReference>
<comment type="caution">
    <text evidence="2">The sequence shown here is derived from an EMBL/GenBank/DDBJ whole genome shotgun (WGS) entry which is preliminary data.</text>
</comment>
<reference evidence="2" key="1">
    <citation type="journal article" date="2020" name="mSystems">
        <title>Genome- and Community-Level Interaction Insights into Carbon Utilization and Element Cycling Functions of Hydrothermarchaeota in Hydrothermal Sediment.</title>
        <authorList>
            <person name="Zhou Z."/>
            <person name="Liu Y."/>
            <person name="Xu W."/>
            <person name="Pan J."/>
            <person name="Luo Z.H."/>
            <person name="Li M."/>
        </authorList>
    </citation>
    <scope>NUCLEOTIDE SEQUENCE [LARGE SCALE GENOMIC DNA]</scope>
    <source>
        <strain evidence="2">HyVt-533</strain>
    </source>
</reference>